<comment type="subcellular location">
    <subcellularLocation>
        <location evidence="1">Golgi apparatus membrane</location>
        <topology evidence="1">Single-pass membrane protein</topology>
    </subcellularLocation>
</comment>
<dbReference type="EMBL" id="QGKW02000276">
    <property type="protein sequence ID" value="KAF2608223.1"/>
    <property type="molecule type" value="Genomic_DNA"/>
</dbReference>
<dbReference type="InterPro" id="IPR013057">
    <property type="entry name" value="AA_transpt_TM"/>
</dbReference>
<evidence type="ECO:0000256" key="6">
    <source>
        <dbReference type="ARBA" id="ARBA00023034"/>
    </source>
</evidence>
<evidence type="ECO:0000313" key="10">
    <source>
        <dbReference type="EMBL" id="KAF2608223.1"/>
    </source>
</evidence>
<dbReference type="NCBIfam" id="TIGR01627">
    <property type="entry name" value="A_thal_3515"/>
    <property type="match status" value="1"/>
</dbReference>
<dbReference type="Pfam" id="PF01490">
    <property type="entry name" value="Aa_trans"/>
    <property type="match status" value="1"/>
</dbReference>
<evidence type="ECO:0000256" key="2">
    <source>
        <dbReference type="ARBA" id="ARBA00022448"/>
    </source>
</evidence>
<dbReference type="GO" id="GO:0000139">
    <property type="term" value="C:Golgi membrane"/>
    <property type="evidence" value="ECO:0007669"/>
    <property type="project" value="UniProtKB-SubCell"/>
</dbReference>
<keyword evidence="2" id="KW-0813">Transport</keyword>
<feature type="transmembrane region" description="Helical" evidence="8">
    <location>
        <begin position="287"/>
        <end position="309"/>
    </location>
</feature>
<feature type="transmembrane region" description="Helical" evidence="8">
    <location>
        <begin position="45"/>
        <end position="64"/>
    </location>
</feature>
<evidence type="ECO:0000256" key="3">
    <source>
        <dbReference type="ARBA" id="ARBA00022692"/>
    </source>
</evidence>
<dbReference type="InterPro" id="IPR006514">
    <property type="entry name" value="IRX15/GXM/AGM"/>
</dbReference>
<reference evidence="10" key="1">
    <citation type="submission" date="2019-12" db="EMBL/GenBank/DDBJ databases">
        <title>Genome sequencing and annotation of Brassica cretica.</title>
        <authorList>
            <person name="Studholme D.J."/>
            <person name="Sarris P.F."/>
        </authorList>
    </citation>
    <scope>NUCLEOTIDE SEQUENCE</scope>
    <source>
        <strain evidence="10">PFS-001/15</strain>
        <tissue evidence="10">Leaf</tissue>
    </source>
</reference>
<proteinExistence type="predicted"/>
<dbReference type="GO" id="GO:0045492">
    <property type="term" value="P:xylan biosynthetic process"/>
    <property type="evidence" value="ECO:0007669"/>
    <property type="project" value="InterPro"/>
</dbReference>
<evidence type="ECO:0000256" key="4">
    <source>
        <dbReference type="ARBA" id="ARBA00022970"/>
    </source>
</evidence>
<gene>
    <name evidence="10" type="ORF">F2Q68_00046276</name>
</gene>
<organism evidence="10 11">
    <name type="scientific">Brassica cretica</name>
    <name type="common">Mustard</name>
    <dbReference type="NCBI Taxonomy" id="69181"/>
    <lineage>
        <taxon>Eukaryota</taxon>
        <taxon>Viridiplantae</taxon>
        <taxon>Streptophyta</taxon>
        <taxon>Embryophyta</taxon>
        <taxon>Tracheophyta</taxon>
        <taxon>Spermatophyta</taxon>
        <taxon>Magnoliopsida</taxon>
        <taxon>eudicotyledons</taxon>
        <taxon>Gunneridae</taxon>
        <taxon>Pentapetalae</taxon>
        <taxon>rosids</taxon>
        <taxon>malvids</taxon>
        <taxon>Brassicales</taxon>
        <taxon>Brassicaceae</taxon>
        <taxon>Brassiceae</taxon>
        <taxon>Brassica</taxon>
    </lineage>
</organism>
<dbReference type="GO" id="GO:0006865">
    <property type="term" value="P:amino acid transport"/>
    <property type="evidence" value="ECO:0007669"/>
    <property type="project" value="UniProtKB-KW"/>
</dbReference>
<feature type="transmembrane region" description="Helical" evidence="8">
    <location>
        <begin position="21"/>
        <end position="39"/>
    </location>
</feature>
<evidence type="ECO:0000256" key="1">
    <source>
        <dbReference type="ARBA" id="ARBA00004194"/>
    </source>
</evidence>
<dbReference type="PANTHER" id="PTHR31444">
    <property type="entry name" value="OS11G0490100 PROTEIN"/>
    <property type="match status" value="1"/>
</dbReference>
<feature type="transmembrane region" description="Helical" evidence="8">
    <location>
        <begin position="162"/>
        <end position="181"/>
    </location>
</feature>
<dbReference type="Proteomes" id="UP000712281">
    <property type="component" value="Unassembled WGS sequence"/>
</dbReference>
<feature type="transmembrane region" description="Helical" evidence="8">
    <location>
        <begin position="244"/>
        <end position="267"/>
    </location>
</feature>
<protein>
    <recommendedName>
        <fullName evidence="9">Amino acid transporter transmembrane domain-containing protein</fullName>
    </recommendedName>
</protein>
<dbReference type="AlphaFoldDB" id="A0A8S9LSR0"/>
<comment type="caution">
    <text evidence="10">The sequence shown here is derived from an EMBL/GenBank/DDBJ whole genome shotgun (WGS) entry which is preliminary data.</text>
</comment>
<keyword evidence="5 8" id="KW-1133">Transmembrane helix</keyword>
<accession>A0A8S9LSR0</accession>
<evidence type="ECO:0000256" key="5">
    <source>
        <dbReference type="ARBA" id="ARBA00022989"/>
    </source>
</evidence>
<keyword evidence="3 8" id="KW-0812">Transmembrane</keyword>
<evidence type="ECO:0000259" key="9">
    <source>
        <dbReference type="Pfam" id="PF01490"/>
    </source>
</evidence>
<keyword evidence="4" id="KW-0029">Amino-acid transport</keyword>
<name>A0A8S9LSR0_BRACR</name>
<evidence type="ECO:0000256" key="7">
    <source>
        <dbReference type="ARBA" id="ARBA00023136"/>
    </source>
</evidence>
<feature type="domain" description="Amino acid transporter transmembrane" evidence="9">
    <location>
        <begin position="14"/>
        <end position="347"/>
    </location>
</feature>
<keyword evidence="7 8" id="KW-0472">Membrane</keyword>
<dbReference type="Pfam" id="PF21729">
    <property type="entry name" value="IRX15_IRX15L_GXM"/>
    <property type="match status" value="1"/>
</dbReference>
<keyword evidence="6" id="KW-0333">Golgi apparatus</keyword>
<sequence length="615" mass="68379">MDYNDWLPITASRNAKWYYSAFHNVTAMVGAGVLGLPFAMSQLGWGPGLVAIMLSWLITFYSLWQMVNLHESVPGKRFDRYSELGQEAFGPKLGYWIVLPQQLMVQIASDIVYNVTGGKSLKKFVELLFPHLHHIRQTYYILGFGVLQVGLSQSPDFNSIKIISLLAALMYSMIASVASIVKGMEHHPAEYGVRGHTTASMIFDAFNGVGTIAFAFAGHSVVLEIQATIPSTPEVPSKKPMWKGVVVAYFIVIVCYLCVAISGYWAFGAHVEDDVLISLERPVWLIAAANFMVFIHVIGSYQVFAMSVFDAIESYLVKTLKFTPSVMLRLVARSTYVASLLVITLFFITRTDFSPSSYQPAPAKTIQISSSSTRTKEQSPDSVSCGKIPPSLADALIHYAASNVTPQQTLSEISVTKKVLDKTSPCNFLVFGLGHDSLMWASLNHGGRTIFLDEDESWIRQIAEKFPSLESYHVRYETKVRDAAALMSAARNREECRLGASMDLRVSKCELALKGLPEVVYEMEWNLIMVDAPTGFHEEAPGRMSAIYTAGMIARSRGKGETTAVFVHDVDRTVEDEFSMAFLCRDYMTEQEGRLRHFTVPSHWDSNIAGGKYCP</sequence>
<feature type="transmembrane region" description="Helical" evidence="8">
    <location>
        <begin position="201"/>
        <end position="223"/>
    </location>
</feature>
<feature type="transmembrane region" description="Helical" evidence="8">
    <location>
        <begin position="330"/>
        <end position="348"/>
    </location>
</feature>
<evidence type="ECO:0000256" key="8">
    <source>
        <dbReference type="SAM" id="Phobius"/>
    </source>
</evidence>
<evidence type="ECO:0000313" key="11">
    <source>
        <dbReference type="Proteomes" id="UP000712281"/>
    </source>
</evidence>